<keyword evidence="1" id="KW-0812">Transmembrane</keyword>
<gene>
    <name evidence="2" type="ORF">H8710_06145</name>
</gene>
<dbReference type="AlphaFoldDB" id="A0A926E4Z0"/>
<sequence length="65" mass="6980">MLKALSGRLDKLLTIKSIVTLALTAVFAVLALKSVVSGEQFLMIFTTVIAFYFGTQSEKSGPGKE</sequence>
<organism evidence="2 3">
    <name type="scientific">Fumia xinanensis</name>
    <dbReference type="NCBI Taxonomy" id="2763659"/>
    <lineage>
        <taxon>Bacteria</taxon>
        <taxon>Bacillati</taxon>
        <taxon>Bacillota</taxon>
        <taxon>Clostridia</taxon>
        <taxon>Eubacteriales</taxon>
        <taxon>Oscillospiraceae</taxon>
        <taxon>Fumia</taxon>
    </lineage>
</organism>
<comment type="caution">
    <text evidence="2">The sequence shown here is derived from an EMBL/GenBank/DDBJ whole genome shotgun (WGS) entry which is preliminary data.</text>
</comment>
<evidence type="ECO:0000313" key="3">
    <source>
        <dbReference type="Proteomes" id="UP000610760"/>
    </source>
</evidence>
<accession>A0A926E4Z0</accession>
<dbReference type="EMBL" id="JACRSV010000001">
    <property type="protein sequence ID" value="MBC8559653.1"/>
    <property type="molecule type" value="Genomic_DNA"/>
</dbReference>
<name>A0A926E4Z0_9FIRM</name>
<keyword evidence="3" id="KW-1185">Reference proteome</keyword>
<dbReference type="Proteomes" id="UP000610760">
    <property type="component" value="Unassembled WGS sequence"/>
</dbReference>
<keyword evidence="1" id="KW-1133">Transmembrane helix</keyword>
<feature type="transmembrane region" description="Helical" evidence="1">
    <location>
        <begin position="12"/>
        <end position="32"/>
    </location>
</feature>
<feature type="transmembrane region" description="Helical" evidence="1">
    <location>
        <begin position="38"/>
        <end position="55"/>
    </location>
</feature>
<reference evidence="2" key="1">
    <citation type="submission" date="2020-08" db="EMBL/GenBank/DDBJ databases">
        <title>Genome public.</title>
        <authorList>
            <person name="Liu C."/>
            <person name="Sun Q."/>
        </authorList>
    </citation>
    <scope>NUCLEOTIDE SEQUENCE</scope>
    <source>
        <strain evidence="2">NSJ-33</strain>
    </source>
</reference>
<keyword evidence="1" id="KW-0472">Membrane</keyword>
<protein>
    <submittedName>
        <fullName evidence="2">Uncharacterized protein</fullName>
    </submittedName>
</protein>
<evidence type="ECO:0000256" key="1">
    <source>
        <dbReference type="SAM" id="Phobius"/>
    </source>
</evidence>
<proteinExistence type="predicted"/>
<evidence type="ECO:0000313" key="2">
    <source>
        <dbReference type="EMBL" id="MBC8559653.1"/>
    </source>
</evidence>